<dbReference type="RefSeq" id="WP_095680486.1">
    <property type="nucleotide sequence ID" value="NZ_CP016768.2"/>
</dbReference>
<dbReference type="PANTHER" id="PTHR32196">
    <property type="entry name" value="ABC TRANSPORTER PERMEASE PROTEIN YPHD-RELATED-RELATED"/>
    <property type="match status" value="1"/>
</dbReference>
<feature type="transmembrane region" description="Helical" evidence="9">
    <location>
        <begin position="91"/>
        <end position="112"/>
    </location>
</feature>
<feature type="transmembrane region" description="Helical" evidence="9">
    <location>
        <begin position="52"/>
        <end position="79"/>
    </location>
</feature>
<evidence type="ECO:0000256" key="5">
    <source>
        <dbReference type="ARBA" id="ARBA00022692"/>
    </source>
</evidence>
<sequence>MSKFAKLGSVRRSWDTAIIGLLLLVWVFASLTTSNFLTPLNFSYIFSNTSEIMIIAFAMLFMIILGEIDLSVASILALGSSMLGWSYAKGAPIWMAILICILVGTACGFVNGFLVTKLGLGSLAVTIGTLALYRGIANGLLGENTVNEFPEFWTSFGFDTIGKSFMPKTLPLIIIFGILFGLLLHKTPFGRRTLAIGQSPEAAKFAGVNVVRHKMIVFTFTGFMSGVAGVIYTFRFSTAQADNGVGLELLVISAILLGGVSIFGGIGTMWGVVAGVLLAGSVESWLTLQEINAQWRTIVTGILLLISVAAPVLVQKGKARRELKALKS</sequence>
<comment type="subcellular location">
    <subcellularLocation>
        <location evidence="1">Cell membrane</location>
        <topology evidence="1">Multi-pass membrane protein</topology>
    </subcellularLocation>
</comment>
<feature type="transmembrane region" description="Helical" evidence="9">
    <location>
        <begin position="293"/>
        <end position="314"/>
    </location>
</feature>
<dbReference type="Pfam" id="PF02653">
    <property type="entry name" value="BPD_transp_2"/>
    <property type="match status" value="1"/>
</dbReference>
<feature type="transmembrane region" description="Helical" evidence="9">
    <location>
        <begin position="118"/>
        <end position="136"/>
    </location>
</feature>
<gene>
    <name evidence="10" type="ORF">B1s21122_02290</name>
</gene>
<keyword evidence="5 9" id="KW-0812">Transmembrane</keyword>
<keyword evidence="7 9" id="KW-0472">Membrane</keyword>
<keyword evidence="2" id="KW-0813">Transport</keyword>
<name>A0A249JXC8_9ACTN</name>
<dbReference type="AlphaFoldDB" id="A0A249JXC8"/>
<keyword evidence="6 9" id="KW-1133">Transmembrane helix</keyword>
<keyword evidence="3" id="KW-1003">Cell membrane</keyword>
<accession>A0A249JXC8</accession>
<evidence type="ECO:0000256" key="3">
    <source>
        <dbReference type="ARBA" id="ARBA00022475"/>
    </source>
</evidence>
<reference evidence="11" key="1">
    <citation type="submission" date="2016-10" db="EMBL/GenBank/DDBJ databases">
        <title>High microdiversification within the ubiquitous acI lineage of Actinobacteria.</title>
        <authorList>
            <person name="Neuenschwander S.M."/>
            <person name="Salcher M."/>
            <person name="Ghai R."/>
            <person name="Pernthaler J."/>
        </authorList>
    </citation>
    <scope>NUCLEOTIDE SEQUENCE [LARGE SCALE GENOMIC DNA]</scope>
</reference>
<proteinExistence type="predicted"/>
<evidence type="ECO:0000313" key="11">
    <source>
        <dbReference type="Proteomes" id="UP000217153"/>
    </source>
</evidence>
<evidence type="ECO:0000256" key="1">
    <source>
        <dbReference type="ARBA" id="ARBA00004651"/>
    </source>
</evidence>
<evidence type="ECO:0000256" key="6">
    <source>
        <dbReference type="ARBA" id="ARBA00022989"/>
    </source>
</evidence>
<dbReference type="Proteomes" id="UP000217153">
    <property type="component" value="Chromosome"/>
</dbReference>
<keyword evidence="11" id="KW-1185">Reference proteome</keyword>
<dbReference type="PANTHER" id="PTHR32196:SF71">
    <property type="entry name" value="AUTOINDUCER 2 IMPORT SYSTEM PERMEASE PROTEIN LSRD"/>
    <property type="match status" value="1"/>
</dbReference>
<evidence type="ECO:0000256" key="7">
    <source>
        <dbReference type="ARBA" id="ARBA00023136"/>
    </source>
</evidence>
<dbReference type="InterPro" id="IPR001851">
    <property type="entry name" value="ABC_transp_permease"/>
</dbReference>
<evidence type="ECO:0000256" key="8">
    <source>
        <dbReference type="ARBA" id="ARBA00039381"/>
    </source>
</evidence>
<dbReference type="GO" id="GO:0005886">
    <property type="term" value="C:plasma membrane"/>
    <property type="evidence" value="ECO:0007669"/>
    <property type="project" value="UniProtKB-SubCell"/>
</dbReference>
<dbReference type="KEGG" id="abam:B1s21122_02290"/>
<feature type="transmembrane region" description="Helical" evidence="9">
    <location>
        <begin position="165"/>
        <end position="184"/>
    </location>
</feature>
<dbReference type="EMBL" id="CP016768">
    <property type="protein sequence ID" value="ASY09181.1"/>
    <property type="molecule type" value="Genomic_DNA"/>
</dbReference>
<feature type="transmembrane region" description="Helical" evidence="9">
    <location>
        <begin position="215"/>
        <end position="234"/>
    </location>
</feature>
<keyword evidence="4" id="KW-0997">Cell inner membrane</keyword>
<evidence type="ECO:0000256" key="9">
    <source>
        <dbReference type="SAM" id="Phobius"/>
    </source>
</evidence>
<evidence type="ECO:0000313" key="10">
    <source>
        <dbReference type="EMBL" id="ASY09181.1"/>
    </source>
</evidence>
<feature type="transmembrane region" description="Helical" evidence="9">
    <location>
        <begin position="12"/>
        <end position="32"/>
    </location>
</feature>
<protein>
    <recommendedName>
        <fullName evidence="8">Autoinducer 2 import system permease protein LsrD</fullName>
    </recommendedName>
</protein>
<organism evidence="10 11">
    <name type="scientific">Candidatus Nanopelagicus limnae</name>
    <dbReference type="NCBI Taxonomy" id="1884634"/>
    <lineage>
        <taxon>Bacteria</taxon>
        <taxon>Bacillati</taxon>
        <taxon>Actinomycetota</taxon>
        <taxon>Actinomycetes</taxon>
        <taxon>Candidatus Nanopelagicales</taxon>
        <taxon>Candidatus Nanopelagicaceae</taxon>
        <taxon>Candidatus Nanopelagicus</taxon>
    </lineage>
</organism>
<evidence type="ECO:0000256" key="4">
    <source>
        <dbReference type="ARBA" id="ARBA00022519"/>
    </source>
</evidence>
<dbReference type="OrthoDB" id="7947581at2"/>
<feature type="transmembrane region" description="Helical" evidence="9">
    <location>
        <begin position="246"/>
        <end position="273"/>
    </location>
</feature>
<dbReference type="CDD" id="cd06579">
    <property type="entry name" value="TM_PBP1_transp_AraH_like"/>
    <property type="match status" value="1"/>
</dbReference>
<evidence type="ECO:0000256" key="2">
    <source>
        <dbReference type="ARBA" id="ARBA00022448"/>
    </source>
</evidence>
<dbReference type="GO" id="GO:0022857">
    <property type="term" value="F:transmembrane transporter activity"/>
    <property type="evidence" value="ECO:0007669"/>
    <property type="project" value="InterPro"/>
</dbReference>